<accession>A0A2X2D0T0</accession>
<evidence type="ECO:0000313" key="4">
    <source>
        <dbReference type="EMBL" id="MBF8641489.1"/>
    </source>
</evidence>
<dbReference type="InterPro" id="IPR001296">
    <property type="entry name" value="Glyco_trans_1"/>
</dbReference>
<dbReference type="Pfam" id="PF00534">
    <property type="entry name" value="Glycos_transf_1"/>
    <property type="match status" value="1"/>
</dbReference>
<dbReference type="AlphaFoldDB" id="A0A2X2D0T0"/>
<dbReference type="EMBL" id="JADMCD010000006">
    <property type="protein sequence ID" value="MBF8641489.1"/>
    <property type="molecule type" value="Genomic_DNA"/>
</dbReference>
<dbReference type="GO" id="GO:1901135">
    <property type="term" value="P:carbohydrate derivative metabolic process"/>
    <property type="evidence" value="ECO:0007669"/>
    <property type="project" value="UniProtKB-ARBA"/>
</dbReference>
<reference evidence="4 7" key="2">
    <citation type="submission" date="2020-10" db="EMBL/GenBank/DDBJ databases">
        <title>Genome sequences of Pseudomonas isolates.</title>
        <authorList>
            <person name="Wessels L."/>
            <person name="Reich F."/>
            <person name="Hammerl J."/>
        </authorList>
    </citation>
    <scope>NUCLEOTIDE SEQUENCE [LARGE SCALE GENOMIC DNA]</scope>
    <source>
        <strain evidence="4 7">20-MO00624-0</strain>
    </source>
</reference>
<sequence>MIGRSSLTKAIRGSVSYFILYIMGKYKDLNSNFYVQHYPDVKLAGIHPAEHYLRFGIQEKRIGKPISLDFLIELKNIATDKETILIVGHEASLTGAPILTLNLIKKMSIRYNIITILLNDGYIFKNFKEESSVVIGPLILKESDLPFKLAIEEVTKKTAIKYALINSVESRFVLPVLARKYIPTVILLHEFFAYTKPSQAFREALFWAGESVFSTKLTQESVIEAYKDLNEHSYPIIPQGKCLTPIIQDENIKKRHNLKYKNLFREKKTENNFIVLGVGTVQLRKGVDLFIECAAKTIQSSKLNFHFIWIGKGYDPEYDTNYSVYLEDQIKRHNLIGKISIIPETSPLDELYKLSDALLVTSRLDPLPNVAIDALQLGLPVLCFDKATGIADFMKEVSLSETCVAKYLDTLDLSKKLVSLLDSESLYQQVSKKCMDSSKKYFNMDQYIYKLELIAEKAEKKFKQEQKDVETILNHGNLNPNFYSPHATKFIHNVVRTYVRAWASSIGKRKPLPGFHPGIYLEEHGLSDMDADPYADYLRSGSPKGPWAYKVITPIDCYSRENSTTIHVKAALHIHAHYPELLPNIIDRVNQNDTKPDLYISVNSEEAYKLVDEFLSKYKGHVNTIKIIPNKGRDIAPLLTTFREDIQKYEIIGHIHTKKTANIKDNKIGEMWLLFLQENLLGDKSKKMIDIILSEFKKEPALGLVFPEDPNVIGWSANKSYAELLKKSLKLSNLPSNFNFPIGTMFWARVNALSPLWDLKLEWSDYPEEPLPYDGSILHALERIFPLVVSSTNHYSAVTHVEGVTR</sequence>
<evidence type="ECO:0000313" key="7">
    <source>
        <dbReference type="Proteomes" id="UP000626180"/>
    </source>
</evidence>
<dbReference type="EMBL" id="UAUF01000014">
    <property type="protein sequence ID" value="SPZ12934.1"/>
    <property type="molecule type" value="Genomic_DNA"/>
</dbReference>
<dbReference type="PANTHER" id="PTHR12526:SF629">
    <property type="entry name" value="TEICHURONIC ACID BIOSYNTHESIS GLYCOSYLTRANSFERASE TUAH-RELATED"/>
    <property type="match status" value="1"/>
</dbReference>
<gene>
    <name evidence="4" type="ORF">IRZ65_12460</name>
    <name evidence="5" type="ORF">NCTC11842_04750</name>
</gene>
<dbReference type="Proteomes" id="UP000626180">
    <property type="component" value="Unassembled WGS sequence"/>
</dbReference>
<dbReference type="SUPFAM" id="SSF53756">
    <property type="entry name" value="UDP-Glycosyltransferase/glycogen phosphorylase"/>
    <property type="match status" value="1"/>
</dbReference>
<evidence type="ECO:0000256" key="1">
    <source>
        <dbReference type="ARBA" id="ARBA00022676"/>
    </source>
</evidence>
<keyword evidence="1" id="KW-0328">Glycosyltransferase</keyword>
<organism evidence="5 6">
    <name type="scientific">Pseudomonas luteola</name>
    <dbReference type="NCBI Taxonomy" id="47886"/>
    <lineage>
        <taxon>Bacteria</taxon>
        <taxon>Pseudomonadati</taxon>
        <taxon>Pseudomonadota</taxon>
        <taxon>Gammaproteobacteria</taxon>
        <taxon>Pseudomonadales</taxon>
        <taxon>Pseudomonadaceae</taxon>
        <taxon>Pseudomonas</taxon>
    </lineage>
</organism>
<dbReference type="Proteomes" id="UP000250443">
    <property type="component" value="Unassembled WGS sequence"/>
</dbReference>
<dbReference type="Gene3D" id="3.40.50.2000">
    <property type="entry name" value="Glycogen Phosphorylase B"/>
    <property type="match status" value="2"/>
</dbReference>
<evidence type="ECO:0000313" key="6">
    <source>
        <dbReference type="Proteomes" id="UP000250443"/>
    </source>
</evidence>
<reference evidence="5 6" key="1">
    <citation type="submission" date="2018-06" db="EMBL/GenBank/DDBJ databases">
        <authorList>
            <consortium name="Pathogen Informatics"/>
            <person name="Doyle S."/>
        </authorList>
    </citation>
    <scope>NUCLEOTIDE SEQUENCE [LARGE SCALE GENOMIC DNA]</scope>
    <source>
        <strain evidence="5 6">NCTC11842</strain>
    </source>
</reference>
<dbReference type="RefSeq" id="WP_010796488.1">
    <property type="nucleotide sequence ID" value="NZ_CP044086.1"/>
</dbReference>
<keyword evidence="7" id="KW-1185">Reference proteome</keyword>
<dbReference type="GO" id="GO:0016757">
    <property type="term" value="F:glycosyltransferase activity"/>
    <property type="evidence" value="ECO:0007669"/>
    <property type="project" value="UniProtKB-KW"/>
</dbReference>
<dbReference type="PANTHER" id="PTHR12526">
    <property type="entry name" value="GLYCOSYLTRANSFERASE"/>
    <property type="match status" value="1"/>
</dbReference>
<evidence type="ECO:0000313" key="5">
    <source>
        <dbReference type="EMBL" id="SPZ12934.1"/>
    </source>
</evidence>
<evidence type="ECO:0000256" key="2">
    <source>
        <dbReference type="ARBA" id="ARBA00022679"/>
    </source>
</evidence>
<dbReference type="Pfam" id="PF05045">
    <property type="entry name" value="RgpF"/>
    <property type="match status" value="1"/>
</dbReference>
<protein>
    <submittedName>
        <fullName evidence="4">Glycosyltransferase</fullName>
    </submittedName>
    <submittedName>
        <fullName evidence="5">Group 1 glycosyl transferase</fullName>
    </submittedName>
</protein>
<keyword evidence="2 5" id="KW-0808">Transferase</keyword>
<dbReference type="InterPro" id="IPR007739">
    <property type="entry name" value="RgpF"/>
</dbReference>
<proteinExistence type="predicted"/>
<evidence type="ECO:0000259" key="3">
    <source>
        <dbReference type="Pfam" id="PF00534"/>
    </source>
</evidence>
<feature type="domain" description="Glycosyl transferase family 1" evidence="3">
    <location>
        <begin position="264"/>
        <end position="432"/>
    </location>
</feature>
<name>A0A2X2D0T0_PSELU</name>